<dbReference type="SUPFAM" id="SSF51055">
    <property type="entry name" value="Carbohydrate binding domain"/>
    <property type="match status" value="2"/>
</dbReference>
<proteinExistence type="predicted"/>
<reference evidence="3 4" key="1">
    <citation type="submission" date="2023-12" db="EMBL/GenBank/DDBJ databases">
        <title>Marinobacter qingdaonensis sp. nov., isolated from the intertidal sediment of Qingdao, PR China.</title>
        <authorList>
            <person name="Li Y."/>
        </authorList>
    </citation>
    <scope>NUCLEOTIDE SEQUENCE [LARGE SCALE GENOMIC DNA]</scope>
    <source>
        <strain evidence="3 4">ASW11-75</strain>
    </source>
</reference>
<gene>
    <name evidence="3" type="ORF">U5822_06730</name>
</gene>
<feature type="region of interest" description="Disordered" evidence="1">
    <location>
        <begin position="83"/>
        <end position="115"/>
    </location>
</feature>
<evidence type="ECO:0000313" key="4">
    <source>
        <dbReference type="Proteomes" id="UP001305746"/>
    </source>
</evidence>
<dbReference type="RefSeq" id="WP_322854863.1">
    <property type="nucleotide sequence ID" value="NZ_JAYDCJ010000003.1"/>
</dbReference>
<accession>A0ABU5NXB1</accession>
<dbReference type="Proteomes" id="UP001305746">
    <property type="component" value="Unassembled WGS sequence"/>
</dbReference>
<protein>
    <submittedName>
        <fullName evidence="3">Carbohydrate-binding protein</fullName>
    </submittedName>
</protein>
<dbReference type="Gene3D" id="2.10.10.20">
    <property type="entry name" value="Carbohydrate-binding module superfamily 5/12"/>
    <property type="match status" value="1"/>
</dbReference>
<comment type="caution">
    <text evidence="3">The sequence shown here is derived from an EMBL/GenBank/DDBJ whole genome shotgun (WGS) entry which is preliminary data.</text>
</comment>
<evidence type="ECO:0000256" key="1">
    <source>
        <dbReference type="SAM" id="MobiDB-lite"/>
    </source>
</evidence>
<feature type="signal peptide" evidence="2">
    <location>
        <begin position="1"/>
        <end position="28"/>
    </location>
</feature>
<dbReference type="EMBL" id="JAYDCJ010000003">
    <property type="protein sequence ID" value="MEA1080357.1"/>
    <property type="molecule type" value="Genomic_DNA"/>
</dbReference>
<organism evidence="3 4">
    <name type="scientific">Marinobacter qingdaonensis</name>
    <dbReference type="NCBI Taxonomy" id="3108486"/>
    <lineage>
        <taxon>Bacteria</taxon>
        <taxon>Pseudomonadati</taxon>
        <taxon>Pseudomonadota</taxon>
        <taxon>Gammaproteobacteria</taxon>
        <taxon>Pseudomonadales</taxon>
        <taxon>Marinobacteraceae</taxon>
        <taxon>Marinobacter</taxon>
    </lineage>
</organism>
<evidence type="ECO:0000313" key="3">
    <source>
        <dbReference type="EMBL" id="MEA1080357.1"/>
    </source>
</evidence>
<feature type="chain" id="PRO_5045568539" evidence="2">
    <location>
        <begin position="29"/>
        <end position="178"/>
    </location>
</feature>
<dbReference type="InterPro" id="IPR036573">
    <property type="entry name" value="CBM_sf_5/12"/>
</dbReference>
<keyword evidence="2" id="KW-0732">Signal</keyword>
<evidence type="ECO:0000256" key="2">
    <source>
        <dbReference type="SAM" id="SignalP"/>
    </source>
</evidence>
<sequence>MIGLRVSGGFLARLLLVLGLGFSASALAQPCDPDEAGWQPTRYYTAGAAVFHEGRWFQARQVNEGKEPGISFDWKELDEAPECDAAQKAKQEAAAKAATEAPSGTTGGQDGNPTLCEAPEQWRFAGDYNPDDLVMHGGMVWKAIGKTRGDMPGMDAPPSWREVEDHCALKKKIELETQ</sequence>
<name>A0ABU5NXB1_9GAMM</name>
<keyword evidence="4" id="KW-1185">Reference proteome</keyword>